<dbReference type="RefSeq" id="WP_107418866.1">
    <property type="nucleotide sequence ID" value="NZ_QVIG01000002.1"/>
</dbReference>
<evidence type="ECO:0000313" key="3">
    <source>
        <dbReference type="Proteomes" id="UP000263377"/>
    </source>
</evidence>
<dbReference type="SUPFAM" id="SSF55486">
    <property type="entry name" value="Metalloproteases ('zincins'), catalytic domain"/>
    <property type="match status" value="1"/>
</dbReference>
<proteinExistence type="predicted"/>
<dbReference type="Proteomes" id="UP000263377">
    <property type="component" value="Unassembled WGS sequence"/>
</dbReference>
<sequence>MRAPARLRRWKPRHALPALALVAALTAGLLWWQPWSGGDGDRLAFTTAPGGSARFGTGEHLYRYKVRVEDGIAESPAQFAAEVDAVLGDVRHGWAAGGTASFQRMPADPVDFTVYLATPKSTDRICGQYGLDTGGWVNCGVTHQVVVNLTRWTELSEFYQGRPEQYHALAVNHEVGHILGNGHVDCPGPGAPAPVMMQQIKGLHGCVPNGWPYSDTGTLLTGPPVQAPTNAP</sequence>
<dbReference type="Pfam" id="PF11350">
    <property type="entry name" value="DUF3152"/>
    <property type="match status" value="1"/>
</dbReference>
<comment type="caution">
    <text evidence="2">The sequence shown here is derived from an EMBL/GenBank/DDBJ whole genome shotgun (WGS) entry which is preliminary data.</text>
</comment>
<name>A0A372ZJ90_9ACTN</name>
<protein>
    <submittedName>
        <fullName evidence="2">DUF3152 domain-containing protein</fullName>
    </submittedName>
</protein>
<dbReference type="InterPro" id="IPR022603">
    <property type="entry name" value="DUF3152"/>
</dbReference>
<organism evidence="2 3">
    <name type="scientific">Kitasatospora xanthocidica</name>
    <dbReference type="NCBI Taxonomy" id="83382"/>
    <lineage>
        <taxon>Bacteria</taxon>
        <taxon>Bacillati</taxon>
        <taxon>Actinomycetota</taxon>
        <taxon>Actinomycetes</taxon>
        <taxon>Kitasatosporales</taxon>
        <taxon>Streptomycetaceae</taxon>
        <taxon>Kitasatospora</taxon>
    </lineage>
</organism>
<keyword evidence="3" id="KW-1185">Reference proteome</keyword>
<feature type="domain" description="DUF3152" evidence="1">
    <location>
        <begin position="44"/>
        <end position="203"/>
    </location>
</feature>
<dbReference type="EMBL" id="QVIG01000002">
    <property type="protein sequence ID" value="RGD55929.1"/>
    <property type="molecule type" value="Genomic_DNA"/>
</dbReference>
<evidence type="ECO:0000313" key="2">
    <source>
        <dbReference type="EMBL" id="RGD55929.1"/>
    </source>
</evidence>
<reference evidence="2 3" key="1">
    <citation type="submission" date="2018-08" db="EMBL/GenBank/DDBJ databases">
        <title>Diversity &amp; Physiological Properties of Lignin-Decomposing Actinobacteria from Soil.</title>
        <authorList>
            <person name="Roh S.G."/>
            <person name="Kim S.B."/>
        </authorList>
    </citation>
    <scope>NUCLEOTIDE SEQUENCE [LARGE SCALE GENOMIC DNA]</scope>
    <source>
        <strain evidence="2 3">MMS17-GH009</strain>
    </source>
</reference>
<gene>
    <name evidence="2" type="ORF">DR950_36975</name>
</gene>
<evidence type="ECO:0000259" key="1">
    <source>
        <dbReference type="Pfam" id="PF11350"/>
    </source>
</evidence>
<dbReference type="AlphaFoldDB" id="A0A372ZJ90"/>
<accession>A0A372ZJ90</accession>